<evidence type="ECO:0000256" key="1">
    <source>
        <dbReference type="SAM" id="Phobius"/>
    </source>
</evidence>
<accession>A0A858RCP3</accession>
<dbReference type="RefSeq" id="WP_169452589.1">
    <property type="nucleotide sequence ID" value="NZ_CP051774.1"/>
</dbReference>
<name>A0A858RCP3_9BACT</name>
<dbReference type="SUPFAM" id="SSF52317">
    <property type="entry name" value="Class I glutamine amidotransferase-like"/>
    <property type="match status" value="1"/>
</dbReference>
<dbReference type="InterPro" id="IPR029062">
    <property type="entry name" value="Class_I_gatase-like"/>
</dbReference>
<sequence>MTSIPSIANLRIVWTESGWAVPGIIVLAIIAVALFFSYRGKPWIPLRIRFLAGGLKWLGFALLLFFLLRPEIVRTHNRPGTNHWALLLDNSRSMTLQDQDDGKSRADRLNALLEPAPEGWQEKLGKDFILDRFSFDQRLHHRAPLDFTGNASALARALGETRDRYQGRPLAGILVVTDGSPTDAAALASMKEGLPPVFPLVIAPEKPLQDLSVASATARATLFEDAPLIVDASVSALGLAGETVVATVSERGGKVLEELRHEFTEDQATWNPRFQVRPEATGTTFLEVEVKPAGPLQEATLENNRRMVAANRDSGPYRVLYVGGRPNFEHKFLQRALDEDPDVSLTSVIRIARREPKFQMKSREGETSNPLYRGFEDQENAERFDEAVFIRLNTKDSDELDRGFPKTSAGLFPFDTVILDDLEAEFFTRDQQRLLQRYVSERGGSVLMLGGMESLDAGGYKDTAIGEMLPVYLDPATPSDGPSSGKFSLTREGMLEPWARLRKTEAEEERRLHGMPEFQNIHRLPSIRPGAMEIGKFESGATSSPALVVRRYGRGHTAVIAATDLWRWGLHDADSHADMDKTWRQLTRWLLSDVPRPLAVKAESATNGQRITTRLLGEDFLPAESGGIALRVRRPDETWTSLSPRPNAETPGILESLHNDTSPGPYLAEATSRAIGTRPAQTASTGWVVNSLQDEYLALKPDMDAMTRLATATGGRVLTRDGLDEFVKSLDELPVPITETRSEPLWHSPWWLAAALSCFIGEWALRRWKKLA</sequence>
<evidence type="ECO:0000313" key="3">
    <source>
        <dbReference type="Proteomes" id="UP000501812"/>
    </source>
</evidence>
<keyword evidence="1" id="KW-0472">Membrane</keyword>
<dbReference type="Proteomes" id="UP000501812">
    <property type="component" value="Chromosome"/>
</dbReference>
<dbReference type="AlphaFoldDB" id="A0A858RCP3"/>
<dbReference type="Gene3D" id="3.40.50.880">
    <property type="match status" value="1"/>
</dbReference>
<dbReference type="EMBL" id="CP051774">
    <property type="protein sequence ID" value="QJE94368.1"/>
    <property type="molecule type" value="Genomic_DNA"/>
</dbReference>
<dbReference type="PANTHER" id="PTHR37947">
    <property type="entry name" value="BLL2462 PROTEIN"/>
    <property type="match status" value="1"/>
</dbReference>
<proteinExistence type="predicted"/>
<dbReference type="KEGG" id="luo:HHL09_00730"/>
<organism evidence="2 3">
    <name type="scientific">Luteolibacter luteus</name>
    <dbReference type="NCBI Taxonomy" id="2728835"/>
    <lineage>
        <taxon>Bacteria</taxon>
        <taxon>Pseudomonadati</taxon>
        <taxon>Verrucomicrobiota</taxon>
        <taxon>Verrucomicrobiia</taxon>
        <taxon>Verrucomicrobiales</taxon>
        <taxon>Verrucomicrobiaceae</taxon>
        <taxon>Luteolibacter</taxon>
    </lineage>
</organism>
<evidence type="ECO:0000313" key="2">
    <source>
        <dbReference type="EMBL" id="QJE94368.1"/>
    </source>
</evidence>
<dbReference type="PANTHER" id="PTHR37947:SF1">
    <property type="entry name" value="BLL2462 PROTEIN"/>
    <property type="match status" value="1"/>
</dbReference>
<keyword evidence="3" id="KW-1185">Reference proteome</keyword>
<feature type="transmembrane region" description="Helical" evidence="1">
    <location>
        <begin position="19"/>
        <end position="38"/>
    </location>
</feature>
<feature type="transmembrane region" description="Helical" evidence="1">
    <location>
        <begin position="50"/>
        <end position="68"/>
    </location>
</feature>
<reference evidence="2 3" key="1">
    <citation type="submission" date="2020-04" db="EMBL/GenBank/DDBJ databases">
        <title>Luteolibacter sp. G-1-1-1 isolated from soil.</title>
        <authorList>
            <person name="Dahal R.H."/>
        </authorList>
    </citation>
    <scope>NUCLEOTIDE SEQUENCE [LARGE SCALE GENOMIC DNA]</scope>
    <source>
        <strain evidence="2 3">G-1-1-1</strain>
    </source>
</reference>
<gene>
    <name evidence="2" type="ORF">HHL09_00730</name>
</gene>
<keyword evidence="1" id="KW-1133">Transmembrane helix</keyword>
<keyword evidence="1" id="KW-0812">Transmembrane</keyword>
<evidence type="ECO:0008006" key="4">
    <source>
        <dbReference type="Google" id="ProtNLM"/>
    </source>
</evidence>
<protein>
    <recommendedName>
        <fullName evidence="4">Glutamine amidotransferase domain-containing protein</fullName>
    </recommendedName>
</protein>